<feature type="transmembrane region" description="Helical" evidence="1">
    <location>
        <begin position="12"/>
        <end position="42"/>
    </location>
</feature>
<organism evidence="2 3">
    <name type="scientific">Clostridium thermobutyricum</name>
    <dbReference type="NCBI Taxonomy" id="29372"/>
    <lineage>
        <taxon>Bacteria</taxon>
        <taxon>Bacillati</taxon>
        <taxon>Bacillota</taxon>
        <taxon>Clostridia</taxon>
        <taxon>Eubacteriales</taxon>
        <taxon>Clostridiaceae</taxon>
        <taxon>Clostridium</taxon>
    </lineage>
</organism>
<feature type="transmembrane region" description="Helical" evidence="1">
    <location>
        <begin position="95"/>
        <end position="117"/>
    </location>
</feature>
<dbReference type="eggNOG" id="ENOG5032UI5">
    <property type="taxonomic scope" value="Bacteria"/>
</dbReference>
<dbReference type="AlphaFoldDB" id="N9Y679"/>
<reference evidence="2 3" key="1">
    <citation type="submission" date="2013-01" db="EMBL/GenBank/DDBJ databases">
        <title>The Genome Sequence of Clostridium colicanis 209318.</title>
        <authorList>
            <consortium name="The Broad Institute Genome Sequencing Platform"/>
            <person name="Earl A."/>
            <person name="Ward D."/>
            <person name="Feldgarden M."/>
            <person name="Gevers D."/>
            <person name="Courvalin P."/>
            <person name="Lambert T."/>
            <person name="Walker B."/>
            <person name="Young S.K."/>
            <person name="Zeng Q."/>
            <person name="Gargeya S."/>
            <person name="Fitzgerald M."/>
            <person name="Haas B."/>
            <person name="Abouelleil A."/>
            <person name="Alvarado L."/>
            <person name="Arachchi H.M."/>
            <person name="Berlin A.M."/>
            <person name="Chapman S.B."/>
            <person name="Dewar J."/>
            <person name="Goldberg J."/>
            <person name="Griggs A."/>
            <person name="Gujja S."/>
            <person name="Hansen M."/>
            <person name="Howarth C."/>
            <person name="Imamovic A."/>
            <person name="Larimer J."/>
            <person name="McCowan C."/>
            <person name="Murphy C."/>
            <person name="Neiman D."/>
            <person name="Pearson M."/>
            <person name="Priest M."/>
            <person name="Roberts A."/>
            <person name="Saif S."/>
            <person name="Shea T."/>
            <person name="Sisk P."/>
            <person name="Sykes S."/>
            <person name="Wortman J."/>
            <person name="Nusbaum C."/>
            <person name="Birren B."/>
        </authorList>
    </citation>
    <scope>NUCLEOTIDE SEQUENCE [LARGE SCALE GENOMIC DNA]</scope>
    <source>
        <strain evidence="2 3">209318</strain>
    </source>
</reference>
<evidence type="ECO:0000313" key="2">
    <source>
        <dbReference type="EMBL" id="ENZ03292.1"/>
    </source>
</evidence>
<keyword evidence="3" id="KW-1185">Reference proteome</keyword>
<comment type="caution">
    <text evidence="2">The sequence shown here is derived from an EMBL/GenBank/DDBJ whole genome shotgun (WGS) entry which is preliminary data.</text>
</comment>
<protein>
    <submittedName>
        <fullName evidence="2">Uncharacterized protein</fullName>
    </submittedName>
</protein>
<dbReference type="HOGENOM" id="CLU_1568343_0_0_9"/>
<keyword evidence="1" id="KW-0472">Membrane</keyword>
<dbReference type="EMBL" id="AGYT01000007">
    <property type="protein sequence ID" value="ENZ03292.1"/>
    <property type="molecule type" value="Genomic_DNA"/>
</dbReference>
<gene>
    <name evidence="2" type="ORF">HMPREF1092_00478</name>
</gene>
<name>N9Y679_9CLOT</name>
<keyword evidence="1" id="KW-1133">Transmembrane helix</keyword>
<feature type="transmembrane region" description="Helical" evidence="1">
    <location>
        <begin position="129"/>
        <end position="152"/>
    </location>
</feature>
<feature type="transmembrane region" description="Helical" evidence="1">
    <location>
        <begin position="48"/>
        <end position="75"/>
    </location>
</feature>
<dbReference type="PATRIC" id="fig|999411.4.peg.463"/>
<accession>N9Y679</accession>
<proteinExistence type="predicted"/>
<dbReference type="RefSeq" id="WP_002596982.1">
    <property type="nucleotide sequence ID" value="NZ_KB850956.1"/>
</dbReference>
<keyword evidence="1" id="KW-0812">Transmembrane</keyword>
<sequence length="164" mass="18583">MSAKDITRIAVLSAILFIVYYFGSTLMYVSITNFVILLYGVYVKRKNAYITLIVFCFLVMLLYGFGMWVIMYFVLFPQYILIYSALYKRCKSEYVLAFVGAFLTFICGTLIDLPFIISTGLGGHALVVRLVLGFETDLGSTLCTLFGVLFLLKPLKRAFKGMEN</sequence>
<evidence type="ECO:0000313" key="3">
    <source>
        <dbReference type="Proteomes" id="UP000013097"/>
    </source>
</evidence>
<evidence type="ECO:0000256" key="1">
    <source>
        <dbReference type="SAM" id="Phobius"/>
    </source>
</evidence>
<dbReference type="Proteomes" id="UP000013097">
    <property type="component" value="Unassembled WGS sequence"/>
</dbReference>